<dbReference type="AlphaFoldDB" id="A0A653L718"/>
<sequence>MPTPQQGERDEQGIAGAAGSRTAGGAGGEPAVESAGVYQHSGEPVADSPERQFSQEDQCAAQCRAGDERELSSPASGPWRRTAHRVGSTGAEGAKQGRRGHGGQPL</sequence>
<proteinExistence type="predicted"/>
<name>A0A653L718_AERVE</name>
<reference evidence="2 3" key="1">
    <citation type="submission" date="2019-10" db="EMBL/GenBank/DDBJ databases">
        <authorList>
            <person name="Karimi E."/>
        </authorList>
    </citation>
    <scope>NUCLEOTIDE SEQUENCE [LARGE SCALE GENOMIC DNA]</scope>
    <source>
        <strain evidence="2">Aeromonas sp. 8C</strain>
    </source>
</reference>
<dbReference type="EMBL" id="CABWLC010000016">
    <property type="protein sequence ID" value="VXA86674.1"/>
    <property type="molecule type" value="Genomic_DNA"/>
</dbReference>
<evidence type="ECO:0000256" key="1">
    <source>
        <dbReference type="SAM" id="MobiDB-lite"/>
    </source>
</evidence>
<protein>
    <submittedName>
        <fullName evidence="2">Uncharacterized protein</fullName>
    </submittedName>
</protein>
<accession>A0A653L718</accession>
<evidence type="ECO:0000313" key="2">
    <source>
        <dbReference type="EMBL" id="VXA86674.1"/>
    </source>
</evidence>
<feature type="region of interest" description="Disordered" evidence="1">
    <location>
        <begin position="1"/>
        <end position="106"/>
    </location>
</feature>
<organism evidence="2 3">
    <name type="scientific">Aeromonas veronii</name>
    <dbReference type="NCBI Taxonomy" id="654"/>
    <lineage>
        <taxon>Bacteria</taxon>
        <taxon>Pseudomonadati</taxon>
        <taxon>Pseudomonadota</taxon>
        <taxon>Gammaproteobacteria</taxon>
        <taxon>Aeromonadales</taxon>
        <taxon>Aeromonadaceae</taxon>
        <taxon>Aeromonas</taxon>
    </lineage>
</organism>
<feature type="compositionally biased region" description="Basic residues" evidence="1">
    <location>
        <begin position="96"/>
        <end position="106"/>
    </location>
</feature>
<dbReference type="Proteomes" id="UP000439123">
    <property type="component" value="Unassembled WGS sequence"/>
</dbReference>
<evidence type="ECO:0000313" key="3">
    <source>
        <dbReference type="Proteomes" id="UP000439123"/>
    </source>
</evidence>
<gene>
    <name evidence="2" type="ORF">AERO8C_30229</name>
</gene>